<keyword evidence="7" id="KW-0175">Coiled coil</keyword>
<evidence type="ECO:0000256" key="6">
    <source>
        <dbReference type="PROSITE-ProRule" id="PRU00169"/>
    </source>
</evidence>
<dbReference type="Pfam" id="PF12729">
    <property type="entry name" value="4HB_MCP_1"/>
    <property type="match status" value="1"/>
</dbReference>
<feature type="domain" description="Response regulatory" evidence="9">
    <location>
        <begin position="873"/>
        <end position="989"/>
    </location>
</feature>
<dbReference type="InterPro" id="IPR011006">
    <property type="entry name" value="CheY-like_superfamily"/>
</dbReference>
<dbReference type="PRINTS" id="PR00344">
    <property type="entry name" value="BCTRLSENSOR"/>
</dbReference>
<dbReference type="Gene3D" id="3.30.450.40">
    <property type="match status" value="1"/>
</dbReference>
<dbReference type="EMBL" id="CP061800">
    <property type="protein sequence ID" value="QTA87230.1"/>
    <property type="molecule type" value="Genomic_DNA"/>
</dbReference>
<reference evidence="10" key="1">
    <citation type="journal article" date="2021" name="Microb. Physiol.">
        <title>Proteogenomic Insights into the Physiology of Marine, Sulfate-Reducing, Filamentous Desulfonema limicola and Desulfonema magnum.</title>
        <authorList>
            <person name="Schnaars V."/>
            <person name="Wohlbrand L."/>
            <person name="Scheve S."/>
            <person name="Hinrichs C."/>
            <person name="Reinhardt R."/>
            <person name="Rabus R."/>
        </authorList>
    </citation>
    <scope>NUCLEOTIDE SEQUENCE</scope>
    <source>
        <strain evidence="10">4be13</strain>
    </source>
</reference>
<dbReference type="SUPFAM" id="SSF52172">
    <property type="entry name" value="CheY-like"/>
    <property type="match status" value="4"/>
</dbReference>
<dbReference type="Gene3D" id="1.10.287.130">
    <property type="match status" value="1"/>
</dbReference>
<dbReference type="InterPro" id="IPR003661">
    <property type="entry name" value="HisK_dim/P_dom"/>
</dbReference>
<feature type="modified residue" description="4-aspartylphosphate" evidence="6">
    <location>
        <position position="1204"/>
    </location>
</feature>
<dbReference type="InterPro" id="IPR001789">
    <property type="entry name" value="Sig_transdc_resp-reg_receiver"/>
</dbReference>
<keyword evidence="3 6" id="KW-0597">Phosphoprotein</keyword>
<organism evidence="10 11">
    <name type="scientific">Desulfonema magnum</name>
    <dbReference type="NCBI Taxonomy" id="45655"/>
    <lineage>
        <taxon>Bacteria</taxon>
        <taxon>Pseudomonadati</taxon>
        <taxon>Thermodesulfobacteriota</taxon>
        <taxon>Desulfobacteria</taxon>
        <taxon>Desulfobacterales</taxon>
        <taxon>Desulfococcaceae</taxon>
        <taxon>Desulfonema</taxon>
    </lineage>
</organism>
<dbReference type="PROSITE" id="PS50109">
    <property type="entry name" value="HIS_KIN"/>
    <property type="match status" value="1"/>
</dbReference>
<dbReference type="GO" id="GO:0009927">
    <property type="term" value="F:histidine phosphotransfer kinase activity"/>
    <property type="evidence" value="ECO:0007669"/>
    <property type="project" value="TreeGrafter"/>
</dbReference>
<name>A0A975BKR2_9BACT</name>
<dbReference type="PANTHER" id="PTHR43047:SF63">
    <property type="entry name" value="HISTIDINE KINASE"/>
    <property type="match status" value="1"/>
</dbReference>
<dbReference type="InterPro" id="IPR036097">
    <property type="entry name" value="HisK_dim/P_sf"/>
</dbReference>
<gene>
    <name evidence="10" type="ORF">dnm_032600</name>
</gene>
<dbReference type="EC" id="2.7.13.3" evidence="2"/>
<evidence type="ECO:0000256" key="4">
    <source>
        <dbReference type="ARBA" id="ARBA00022679"/>
    </source>
</evidence>
<dbReference type="PROSITE" id="PS50110">
    <property type="entry name" value="RESPONSE_REGULATORY"/>
    <property type="match status" value="4"/>
</dbReference>
<evidence type="ECO:0000256" key="7">
    <source>
        <dbReference type="SAM" id="Coils"/>
    </source>
</evidence>
<keyword evidence="11" id="KW-1185">Reference proteome</keyword>
<dbReference type="CDD" id="cd00082">
    <property type="entry name" value="HisKA"/>
    <property type="match status" value="1"/>
</dbReference>
<feature type="modified residue" description="4-aspartylphosphate" evidence="6">
    <location>
        <position position="922"/>
    </location>
</feature>
<dbReference type="InterPro" id="IPR005467">
    <property type="entry name" value="His_kinase_dom"/>
</dbReference>
<dbReference type="InterPro" id="IPR024478">
    <property type="entry name" value="HlyB_4HB_MCP"/>
</dbReference>
<dbReference type="Pfam" id="PF02518">
    <property type="entry name" value="HATPase_c"/>
    <property type="match status" value="1"/>
</dbReference>
<dbReference type="SMART" id="SM00448">
    <property type="entry name" value="REC"/>
    <property type="match status" value="4"/>
</dbReference>
<dbReference type="SUPFAM" id="SSF55874">
    <property type="entry name" value="ATPase domain of HSP90 chaperone/DNA topoisomerase II/histidine kinase"/>
    <property type="match status" value="1"/>
</dbReference>
<keyword evidence="5 10" id="KW-0418">Kinase</keyword>
<dbReference type="InterPro" id="IPR003594">
    <property type="entry name" value="HATPase_dom"/>
</dbReference>
<comment type="catalytic activity">
    <reaction evidence="1">
        <text>ATP + protein L-histidine = ADP + protein N-phospho-L-histidine.</text>
        <dbReference type="EC" id="2.7.13.3"/>
    </reaction>
</comment>
<keyword evidence="4" id="KW-0808">Transferase</keyword>
<dbReference type="SMART" id="SM00388">
    <property type="entry name" value="HisKA"/>
    <property type="match status" value="1"/>
</dbReference>
<proteinExistence type="predicted"/>
<evidence type="ECO:0000256" key="1">
    <source>
        <dbReference type="ARBA" id="ARBA00000085"/>
    </source>
</evidence>
<feature type="domain" description="Response regulatory" evidence="9">
    <location>
        <begin position="1155"/>
        <end position="1271"/>
    </location>
</feature>
<dbReference type="Gene3D" id="3.30.565.10">
    <property type="entry name" value="Histidine kinase-like ATPase, C-terminal domain"/>
    <property type="match status" value="1"/>
</dbReference>
<feature type="domain" description="Histidine kinase" evidence="8">
    <location>
        <begin position="501"/>
        <end position="718"/>
    </location>
</feature>
<dbReference type="Pfam" id="PF13185">
    <property type="entry name" value="GAF_2"/>
    <property type="match status" value="1"/>
</dbReference>
<protein>
    <recommendedName>
        <fullName evidence="2">histidine kinase</fullName>
        <ecNumber evidence="2">2.7.13.3</ecNumber>
    </recommendedName>
</protein>
<dbReference type="InterPro" id="IPR004358">
    <property type="entry name" value="Sig_transdc_His_kin-like_C"/>
</dbReference>
<sequence>MKLLNRITIKSRLLSAFALLVILFVAFGVSLISEMNKLSELTSILYNHPLRVSNAALRASMGVIKMHRSMKDVSLSNSDMELYEATDAVRSEEDIVYEQLDIIKKQILGEQGKQLEKETRKLFSGWKPIREEVIRLVRKGNKEAAALITMEKGADYVSLLERKMLQLTLYARNKADGFMKNATGVQDDSVKFTIVIISLVALLSCVIAFLLTRSILFSVTALRDTMSEITKTGAFAKAEIVGKNEITEMAWHFNKLIEKLENQFWLGEGLNDLNQELSGTPSYDELLTKGINFVSRYADACAGAIYTYDKEQALCELKASFAFVERKQLSNKFELGKGIVGQVAVEKKPILLKNITREDAVGNSGTVSEPPKNIYTLPLFYEEELCGVLEIASFEEIGKVKKEFLSAAARIISISLYTASQNEQIKSLLKSAQTANESLQIKSDELNESNEKLRAMNDELQAQSEELQAQAEELRSQKLELETQRSQVEEADRLKSEFLSNMSHELRTPLNSVLALSQLMIARGTGKDPDQEAEYLSVIERNGRNLLSLINDILDLSKIEAGRMDLYQTEFDSRKAVERVLETIQPLADEKGLGTRIRGGKGLIMYSDEDKVHQILLNLFSNAVKFTESGEIEVQILRSRDIISFSVRDTGIGIKKEDIAHIFDEFRQLDGSSTRQHEGTGLGLAICQKLANLLGGEISVESAEGQGSTFTLTLPLHFHEQGDADRQMLENRVPAIEENLQLPPLGPESQSRTVLVIDDDEEICMLLENYLTESGYHVVTARNGRKGIELARKLRPFAITLDILMPEMDGWEVIRRLKDSRETADIPVIIISVSDDRATGTALGASGYVVKPIDRHILLSEIQKVAVSRKVYRILVVDDDPIVCNYLEDLLGGRGYLVDIASDGKQGIAQALASPPDIMILDLMMPETDGFTVLDRIRQEPLTRDIPVIILTAKELTREDRYRLEHAMERIITKGKMDREELLRQIEKALGNLPFPASGPEERPPLILVVEDNEVAMLQIRSALEEKGYEVRTAFGGTEALACVEKEVPDAVVLDLMMPEVDGFQVLEQIRSTSETATLPVLILTAKELTAEDRSRLKHNNIQQLIQKGAVNRNQLVACVTKLLETRTGPEPPDPAADILSESELSLTSQDADNIILIVEDNPDNLLTISAILDEAGYKYITAGDGKEAVKAAKTFHPGLILMDVQLPVLSGLDATRQIKADPSTDEIPVIGVTARAMRGDREKVLAAGCEDYLSKPISPLSLTNIIKKWMR</sequence>
<dbReference type="KEGG" id="dmm:dnm_032600"/>
<dbReference type="GO" id="GO:0000155">
    <property type="term" value="F:phosphorelay sensor kinase activity"/>
    <property type="evidence" value="ECO:0007669"/>
    <property type="project" value="InterPro"/>
</dbReference>
<dbReference type="AlphaFoldDB" id="A0A975BKR2"/>
<dbReference type="Pfam" id="PF00512">
    <property type="entry name" value="HisKA"/>
    <property type="match status" value="1"/>
</dbReference>
<dbReference type="RefSeq" id="WP_207682520.1">
    <property type="nucleotide sequence ID" value="NZ_CP061800.1"/>
</dbReference>
<dbReference type="Pfam" id="PF00072">
    <property type="entry name" value="Response_reg"/>
    <property type="match status" value="4"/>
</dbReference>
<dbReference type="Gene3D" id="6.10.340.10">
    <property type="match status" value="1"/>
</dbReference>
<dbReference type="InterPro" id="IPR036890">
    <property type="entry name" value="HATPase_C_sf"/>
</dbReference>
<evidence type="ECO:0000256" key="5">
    <source>
        <dbReference type="ARBA" id="ARBA00022777"/>
    </source>
</evidence>
<evidence type="ECO:0000256" key="3">
    <source>
        <dbReference type="ARBA" id="ARBA00022553"/>
    </source>
</evidence>
<dbReference type="CDD" id="cd17574">
    <property type="entry name" value="REC_OmpR"/>
    <property type="match status" value="2"/>
</dbReference>
<dbReference type="FunFam" id="3.30.565.10:FF:000010">
    <property type="entry name" value="Sensor histidine kinase RcsC"/>
    <property type="match status" value="1"/>
</dbReference>
<dbReference type="SUPFAM" id="SSF47384">
    <property type="entry name" value="Homodimeric domain of signal transducing histidine kinase"/>
    <property type="match status" value="1"/>
</dbReference>
<evidence type="ECO:0000256" key="2">
    <source>
        <dbReference type="ARBA" id="ARBA00012438"/>
    </source>
</evidence>
<evidence type="ECO:0000313" key="11">
    <source>
        <dbReference type="Proteomes" id="UP000663722"/>
    </source>
</evidence>
<dbReference type="Gene3D" id="3.40.50.2300">
    <property type="match status" value="4"/>
</dbReference>
<dbReference type="GO" id="GO:0005886">
    <property type="term" value="C:plasma membrane"/>
    <property type="evidence" value="ECO:0007669"/>
    <property type="project" value="TreeGrafter"/>
</dbReference>
<feature type="domain" description="Response regulatory" evidence="9">
    <location>
        <begin position="1006"/>
        <end position="1123"/>
    </location>
</feature>
<evidence type="ECO:0000313" key="10">
    <source>
        <dbReference type="EMBL" id="QTA87230.1"/>
    </source>
</evidence>
<dbReference type="InterPro" id="IPR003018">
    <property type="entry name" value="GAF"/>
</dbReference>
<feature type="modified residue" description="4-aspartylphosphate" evidence="6">
    <location>
        <position position="1055"/>
    </location>
</feature>
<dbReference type="SMART" id="SM00065">
    <property type="entry name" value="GAF"/>
    <property type="match status" value="1"/>
</dbReference>
<feature type="domain" description="Response regulatory" evidence="9">
    <location>
        <begin position="753"/>
        <end position="866"/>
    </location>
</feature>
<dbReference type="SUPFAM" id="SSF55781">
    <property type="entry name" value="GAF domain-like"/>
    <property type="match status" value="1"/>
</dbReference>
<evidence type="ECO:0000259" key="9">
    <source>
        <dbReference type="PROSITE" id="PS50110"/>
    </source>
</evidence>
<evidence type="ECO:0000259" key="8">
    <source>
        <dbReference type="PROSITE" id="PS50109"/>
    </source>
</evidence>
<dbReference type="PANTHER" id="PTHR43047">
    <property type="entry name" value="TWO-COMPONENT HISTIDINE PROTEIN KINASE"/>
    <property type="match status" value="1"/>
</dbReference>
<dbReference type="InterPro" id="IPR029016">
    <property type="entry name" value="GAF-like_dom_sf"/>
</dbReference>
<feature type="coiled-coil region" evidence="7">
    <location>
        <begin position="422"/>
        <end position="494"/>
    </location>
</feature>
<feature type="modified residue" description="4-aspartylphosphate" evidence="6">
    <location>
        <position position="802"/>
    </location>
</feature>
<dbReference type="Proteomes" id="UP000663722">
    <property type="component" value="Chromosome"/>
</dbReference>
<dbReference type="SMART" id="SM00387">
    <property type="entry name" value="HATPase_c"/>
    <property type="match status" value="1"/>
</dbReference>
<accession>A0A975BKR2</accession>
<dbReference type="CDD" id="cd16922">
    <property type="entry name" value="HATPase_EvgS-ArcB-TorS-like"/>
    <property type="match status" value="1"/>
</dbReference>